<accession>A0A381SJL9</accession>
<dbReference type="GO" id="GO:0008932">
    <property type="term" value="F:lytic endotransglycosylase activity"/>
    <property type="evidence" value="ECO:0007669"/>
    <property type="project" value="TreeGrafter"/>
</dbReference>
<name>A0A381SJL9_9ZZZZ</name>
<dbReference type="Pfam" id="PF01464">
    <property type="entry name" value="SLT"/>
    <property type="match status" value="1"/>
</dbReference>
<dbReference type="AlphaFoldDB" id="A0A381SJL9"/>
<reference evidence="2" key="1">
    <citation type="submission" date="2018-05" db="EMBL/GenBank/DDBJ databases">
        <authorList>
            <person name="Lanie J.A."/>
            <person name="Ng W.-L."/>
            <person name="Kazmierczak K.M."/>
            <person name="Andrzejewski T.M."/>
            <person name="Davidsen T.M."/>
            <person name="Wayne K.J."/>
            <person name="Tettelin H."/>
            <person name="Glass J.I."/>
            <person name="Rusch D."/>
            <person name="Podicherti R."/>
            <person name="Tsui H.-C.T."/>
            <person name="Winkler M.E."/>
        </authorList>
    </citation>
    <scope>NUCLEOTIDE SEQUENCE</scope>
</reference>
<feature type="domain" description="LysM" evidence="1">
    <location>
        <begin position="493"/>
        <end position="537"/>
    </location>
</feature>
<dbReference type="Pfam" id="PF01476">
    <property type="entry name" value="LysM"/>
    <property type="match status" value="5"/>
</dbReference>
<dbReference type="SUPFAM" id="SSF53955">
    <property type="entry name" value="Lysozyme-like"/>
    <property type="match status" value="1"/>
</dbReference>
<evidence type="ECO:0000259" key="1">
    <source>
        <dbReference type="PROSITE" id="PS51782"/>
    </source>
</evidence>
<dbReference type="PANTHER" id="PTHR33734">
    <property type="entry name" value="LYSM DOMAIN-CONTAINING GPI-ANCHORED PROTEIN 2"/>
    <property type="match status" value="1"/>
</dbReference>
<dbReference type="CDD" id="cd16894">
    <property type="entry name" value="MltD-like"/>
    <property type="match status" value="1"/>
</dbReference>
<dbReference type="GO" id="GO:0016020">
    <property type="term" value="C:membrane"/>
    <property type="evidence" value="ECO:0007669"/>
    <property type="project" value="InterPro"/>
</dbReference>
<dbReference type="InterPro" id="IPR008258">
    <property type="entry name" value="Transglycosylase_SLT_dom_1"/>
</dbReference>
<dbReference type="Gene3D" id="1.10.530.10">
    <property type="match status" value="1"/>
</dbReference>
<feature type="domain" description="LysM" evidence="1">
    <location>
        <begin position="621"/>
        <end position="665"/>
    </location>
</feature>
<protein>
    <recommendedName>
        <fullName evidence="1">LysM domain-containing protein</fullName>
    </recommendedName>
</protein>
<dbReference type="EMBL" id="UINC01003197">
    <property type="protein sequence ID" value="SVA04186.1"/>
    <property type="molecule type" value="Genomic_DNA"/>
</dbReference>
<dbReference type="InterPro" id="IPR036779">
    <property type="entry name" value="LysM_dom_sf"/>
</dbReference>
<dbReference type="SMART" id="SM00257">
    <property type="entry name" value="LysM"/>
    <property type="match status" value="5"/>
</dbReference>
<dbReference type="Gene3D" id="3.10.350.10">
    <property type="entry name" value="LysM domain"/>
    <property type="match status" value="5"/>
</dbReference>
<dbReference type="PROSITE" id="PS51782">
    <property type="entry name" value="LYSM"/>
    <property type="match status" value="5"/>
</dbReference>
<proteinExistence type="predicted"/>
<dbReference type="GO" id="GO:0000270">
    <property type="term" value="P:peptidoglycan metabolic process"/>
    <property type="evidence" value="ECO:0007669"/>
    <property type="project" value="InterPro"/>
</dbReference>
<dbReference type="InterPro" id="IPR000189">
    <property type="entry name" value="Transglyc_AS"/>
</dbReference>
<evidence type="ECO:0000313" key="2">
    <source>
        <dbReference type="EMBL" id="SVA04186.1"/>
    </source>
</evidence>
<dbReference type="InterPro" id="IPR023346">
    <property type="entry name" value="Lysozyme-like_dom_sf"/>
</dbReference>
<dbReference type="InterPro" id="IPR018392">
    <property type="entry name" value="LysM"/>
</dbReference>
<dbReference type="PANTHER" id="PTHR33734:SF22">
    <property type="entry name" value="MEMBRANE-BOUND LYTIC MUREIN TRANSGLYCOSYLASE D"/>
    <property type="match status" value="1"/>
</dbReference>
<feature type="domain" description="LysM" evidence="1">
    <location>
        <begin position="681"/>
        <end position="725"/>
    </location>
</feature>
<dbReference type="SUPFAM" id="SSF54106">
    <property type="entry name" value="LysM domain"/>
    <property type="match status" value="5"/>
</dbReference>
<feature type="domain" description="LysM" evidence="1">
    <location>
        <begin position="557"/>
        <end position="601"/>
    </location>
</feature>
<dbReference type="CDD" id="cd00118">
    <property type="entry name" value="LysM"/>
    <property type="match status" value="5"/>
</dbReference>
<feature type="domain" description="LysM" evidence="1">
    <location>
        <begin position="427"/>
        <end position="471"/>
    </location>
</feature>
<sequence length="730" mass="83821">MFKEKITNNIWTILVLSSFSLAQDSLNNSPKNVEQNVQVVKNDSGFVETTNRLPQLLKDVKILLTDAIIADAQGDTLEVIYNLDRIYELLSEADQLGEKTTEDKEEFNRFENALLNVVTQRLFTLEITGAPVANAEARESLNGLMEPMEVEMGASKFIVVDDRDGHIPLVRNKAVDQFISYFQTKGRRQFEIWLDRYYQYGPMLKKILNEYELPEELVYLAMIESGLNPKAYSRANAAGMWQFVYSTGKMYGLRRTWYVDERRDPEKSTHAAAKYLLDLYKEFDHWYLALAAYNGGPGRVQRSTRLHQTSDFWQLHSLPRETRNYMPYYLAAAIIGSNPKEYGFKTPKSKPLQYEYVEIDQSADLAVLARSAGVTLKTLKEYNPELRQSATPVDVTYRLRIPTGKKDKFLAEFNALPADQRFAPQHVVHKVRRGESLWTISKKYRVSIHDLAAVNKIRNRHRLSVGQKLTIPVRRTSSGALLASSGPSGHKKIIYKVKRGDTLGHLAEDYNTLARYIRRWNKLEYGQYILPGQKLTLWIKDDVAQTDTQDNRGRVKITHTVKRGDTIGHIADNYRVSSRNILSWNKLRSNQHIYPGQKLTLWVKNDTAQKVSRNSNQGKKVTYTVKRGDTIGHIADDYNSTAGKIRAWNNMKKGAYIRPGQKLTIWLESEQAKNSAEEVKIYYTVKRGDTLSKIAENHRVRIVSILEWNKLNKSQTIFPGQKLAIWVKQG</sequence>
<gene>
    <name evidence="2" type="ORF">METZ01_LOCUS57040</name>
</gene>
<dbReference type="PROSITE" id="PS00922">
    <property type="entry name" value="TRANSGLYCOSYLASE"/>
    <property type="match status" value="1"/>
</dbReference>
<organism evidence="2">
    <name type="scientific">marine metagenome</name>
    <dbReference type="NCBI Taxonomy" id="408172"/>
    <lineage>
        <taxon>unclassified sequences</taxon>
        <taxon>metagenomes</taxon>
        <taxon>ecological metagenomes</taxon>
    </lineage>
</organism>